<protein>
    <submittedName>
        <fullName evidence="4">Kidney androgen-regulated protein</fullName>
    </submittedName>
</protein>
<evidence type="ECO:0000256" key="1">
    <source>
        <dbReference type="SAM" id="MobiDB-lite"/>
    </source>
</evidence>
<keyword evidence="3" id="KW-1185">Reference proteome</keyword>
<organism evidence="3 4">
    <name type="scientific">Heterorhabditis bacteriophora</name>
    <name type="common">Entomopathogenic nematode worm</name>
    <dbReference type="NCBI Taxonomy" id="37862"/>
    <lineage>
        <taxon>Eukaryota</taxon>
        <taxon>Metazoa</taxon>
        <taxon>Ecdysozoa</taxon>
        <taxon>Nematoda</taxon>
        <taxon>Chromadorea</taxon>
        <taxon>Rhabditida</taxon>
        <taxon>Rhabditina</taxon>
        <taxon>Rhabditomorpha</taxon>
        <taxon>Strongyloidea</taxon>
        <taxon>Heterorhabditidae</taxon>
        <taxon>Heterorhabditis</taxon>
    </lineage>
</organism>
<proteinExistence type="predicted"/>
<sequence length="231" mass="25306">MLTLSLLFWIVVAQACASVLGYSVSPLMDNHKSSRLHFTIPDNGYKNLKNKPDLESINSSTTVVVRKENNNVLGNSTIPYSTGNSAYHETTEETSMSSQNKSHGTQSGYNVPSGKKSDDKFPDSSTLSEDFERESAADLVVHTLEDTIHGLEEILTGETQNEYPRYILDNEAAEAYWATATFPSTTTVAVTKPKSASHKLSEDLVQQQPSSGIHVTVVPPNPTRHLSSPTY</sequence>
<dbReference type="AlphaFoldDB" id="A0A1I7XM06"/>
<reference evidence="4" key="1">
    <citation type="submission" date="2016-11" db="UniProtKB">
        <authorList>
            <consortium name="WormBaseParasite"/>
        </authorList>
    </citation>
    <scope>IDENTIFICATION</scope>
</reference>
<feature type="region of interest" description="Disordered" evidence="1">
    <location>
        <begin position="206"/>
        <end position="231"/>
    </location>
</feature>
<evidence type="ECO:0000256" key="2">
    <source>
        <dbReference type="SAM" id="SignalP"/>
    </source>
</evidence>
<keyword evidence="2" id="KW-0732">Signal</keyword>
<name>A0A1I7XM06_HETBA</name>
<dbReference type="Proteomes" id="UP000095283">
    <property type="component" value="Unplaced"/>
</dbReference>
<accession>A0A1I7XM06</accession>
<feature type="chain" id="PRO_5009311328" evidence="2">
    <location>
        <begin position="22"/>
        <end position="231"/>
    </location>
</feature>
<evidence type="ECO:0000313" key="4">
    <source>
        <dbReference type="WBParaSite" id="Hba_18761"/>
    </source>
</evidence>
<feature type="region of interest" description="Disordered" evidence="1">
    <location>
        <begin position="74"/>
        <end position="132"/>
    </location>
</feature>
<dbReference type="WBParaSite" id="Hba_18761">
    <property type="protein sequence ID" value="Hba_18761"/>
    <property type="gene ID" value="Hba_18761"/>
</dbReference>
<feature type="compositionally biased region" description="Polar residues" evidence="1">
    <location>
        <begin position="74"/>
        <end position="110"/>
    </location>
</feature>
<feature type="signal peptide" evidence="2">
    <location>
        <begin position="1"/>
        <end position="21"/>
    </location>
</feature>
<evidence type="ECO:0000313" key="3">
    <source>
        <dbReference type="Proteomes" id="UP000095283"/>
    </source>
</evidence>